<feature type="compositionally biased region" description="Basic residues" evidence="15">
    <location>
        <begin position="302"/>
        <end position="313"/>
    </location>
</feature>
<comment type="similarity">
    <text evidence="3 14">Belongs to the TFB4 family.</text>
</comment>
<evidence type="ECO:0000256" key="4">
    <source>
        <dbReference type="ARBA" id="ARBA00021280"/>
    </source>
</evidence>
<dbReference type="GO" id="GO:0000439">
    <property type="term" value="C:transcription factor TFIIH core complex"/>
    <property type="evidence" value="ECO:0007669"/>
    <property type="project" value="UniProtKB-UniRule"/>
</dbReference>
<evidence type="ECO:0000256" key="13">
    <source>
        <dbReference type="ARBA" id="ARBA00033341"/>
    </source>
</evidence>
<proteinExistence type="inferred from homology"/>
<feature type="compositionally biased region" description="Low complexity" evidence="15">
    <location>
        <begin position="316"/>
        <end position="347"/>
    </location>
</feature>
<gene>
    <name evidence="16" type="ORF">GNLVRS02_ARAD1B23760g</name>
</gene>
<keyword evidence="7 14" id="KW-0863">Zinc-finger</keyword>
<comment type="subunit">
    <text evidence="14">Component of the 7-subunit TFIIH core complex composed of XPB/SSL2, XPD/RAD3, SSL1, TFB1, TFB2, TFB4 and TFB5, which is active in NER. The core complex associates with the 3-subunit CTD-kinase module TFIIK composed of CCL1, KIN28 and TFB3 to form the 10-subunit holoenzyme (holo-TFIIH) active in transcription.</text>
</comment>
<keyword evidence="5 14" id="KW-0479">Metal-binding</keyword>
<protein>
    <recommendedName>
        <fullName evidence="4 14">General transcription and DNA repair factor IIH subunit TFB4</fullName>
        <shortName evidence="14">TFIIH subunit TFB4</shortName>
    </recommendedName>
    <alternativeName>
        <fullName evidence="13 14">RNA polymerase II transcription factor B subunit 4</fullName>
    </alternativeName>
</protein>
<dbReference type="Gene3D" id="3.40.50.410">
    <property type="entry name" value="von Willebrand factor, type A domain"/>
    <property type="match status" value="1"/>
</dbReference>
<keyword evidence="12 14" id="KW-0539">Nucleus</keyword>
<name>A0A060TDD0_BLAAD</name>
<reference evidence="16" key="2">
    <citation type="submission" date="2014-06" db="EMBL/GenBank/DDBJ databases">
        <title>The complete genome of Blastobotrys (Arxula) adeninivorans LS3 - a yeast of biotechnological interest.</title>
        <authorList>
            <person name="Kunze G."/>
            <person name="Gaillardin C."/>
            <person name="Czernicka M."/>
            <person name="Durrens P."/>
            <person name="Martin T."/>
            <person name="Boer E."/>
            <person name="Gabaldon T."/>
            <person name="Cruz J."/>
            <person name="Talla E."/>
            <person name="Marck C."/>
            <person name="Goffeau A."/>
            <person name="Barbe V."/>
            <person name="Baret P."/>
            <person name="Baronian K."/>
            <person name="Beier S."/>
            <person name="Bleykasten C."/>
            <person name="Bode R."/>
            <person name="Casaregola S."/>
            <person name="Despons L."/>
            <person name="Fairhead C."/>
            <person name="Giersberg M."/>
            <person name="Gierski P."/>
            <person name="Hahnel U."/>
            <person name="Hartmann A."/>
            <person name="Jankowska D."/>
            <person name="Jubin C."/>
            <person name="Jung P."/>
            <person name="Lafontaine I."/>
            <person name="Leh-Louis V."/>
            <person name="Lemaire M."/>
            <person name="Marcet-Houben M."/>
            <person name="Mascher M."/>
            <person name="Morel G."/>
            <person name="Richard G.-F."/>
            <person name="Riechen J."/>
            <person name="Sacerdot C."/>
            <person name="Sarkar A."/>
            <person name="Savel G."/>
            <person name="Schacherer J."/>
            <person name="Sherman D."/>
            <person name="Straub M.-L."/>
            <person name="Stein N."/>
            <person name="Thierry A."/>
            <person name="Trautwein-Schult A."/>
            <person name="Westhof E."/>
            <person name="Worch S."/>
            <person name="Dujon B."/>
            <person name="Souciet J.-L."/>
            <person name="Wincker P."/>
            <person name="Scholz U."/>
            <person name="Neuveglise N."/>
        </authorList>
    </citation>
    <scope>NUCLEOTIDE SEQUENCE</scope>
    <source>
        <strain evidence="16">LS3</strain>
    </source>
</reference>
<dbReference type="GO" id="GO:0005675">
    <property type="term" value="C:transcription factor TFIIH holo complex"/>
    <property type="evidence" value="ECO:0007669"/>
    <property type="project" value="UniProtKB-UniRule"/>
</dbReference>
<evidence type="ECO:0000256" key="15">
    <source>
        <dbReference type="SAM" id="MobiDB-lite"/>
    </source>
</evidence>
<keyword evidence="9 14" id="KW-0805">Transcription regulation</keyword>
<dbReference type="InterPro" id="IPR036465">
    <property type="entry name" value="vWFA_dom_sf"/>
</dbReference>
<keyword evidence="11 14" id="KW-0234">DNA repair</keyword>
<organism evidence="16">
    <name type="scientific">Blastobotrys adeninivorans</name>
    <name type="common">Yeast</name>
    <name type="synonym">Arxula adeninivorans</name>
    <dbReference type="NCBI Taxonomy" id="409370"/>
    <lineage>
        <taxon>Eukaryota</taxon>
        <taxon>Fungi</taxon>
        <taxon>Dikarya</taxon>
        <taxon>Ascomycota</taxon>
        <taxon>Saccharomycotina</taxon>
        <taxon>Dipodascomycetes</taxon>
        <taxon>Dipodascales</taxon>
        <taxon>Trichomonascaceae</taxon>
        <taxon>Blastobotrys</taxon>
    </lineage>
</organism>
<dbReference type="PANTHER" id="PTHR12831">
    <property type="entry name" value="TRANSCRIPTION INITIATION FACTOR IIH TFIIH , POLYPEPTIDE 3-RELATED"/>
    <property type="match status" value="1"/>
</dbReference>
<evidence type="ECO:0000256" key="5">
    <source>
        <dbReference type="ARBA" id="ARBA00022723"/>
    </source>
</evidence>
<accession>A0A060TDD0</accession>
<evidence type="ECO:0000256" key="10">
    <source>
        <dbReference type="ARBA" id="ARBA00023163"/>
    </source>
</evidence>
<dbReference type="GO" id="GO:0006355">
    <property type="term" value="P:regulation of DNA-templated transcription"/>
    <property type="evidence" value="ECO:0007669"/>
    <property type="project" value="InterPro"/>
</dbReference>
<evidence type="ECO:0000256" key="7">
    <source>
        <dbReference type="ARBA" id="ARBA00022771"/>
    </source>
</evidence>
<dbReference type="InterPro" id="IPR004600">
    <property type="entry name" value="TFIIH_Tfb4/GTF2H3"/>
</dbReference>
<evidence type="ECO:0000256" key="12">
    <source>
        <dbReference type="ARBA" id="ARBA00023242"/>
    </source>
</evidence>
<evidence type="ECO:0000256" key="11">
    <source>
        <dbReference type="ARBA" id="ARBA00023204"/>
    </source>
</evidence>
<evidence type="ECO:0000256" key="2">
    <source>
        <dbReference type="ARBA" id="ARBA00004123"/>
    </source>
</evidence>
<keyword evidence="6 14" id="KW-0227">DNA damage</keyword>
<evidence type="ECO:0000256" key="3">
    <source>
        <dbReference type="ARBA" id="ARBA00005273"/>
    </source>
</evidence>
<dbReference type="PANTHER" id="PTHR12831:SF0">
    <property type="entry name" value="GENERAL TRANSCRIPTION FACTOR IIH SUBUNIT 3"/>
    <property type="match status" value="1"/>
</dbReference>
<dbReference type="Pfam" id="PF03850">
    <property type="entry name" value="Tfb4"/>
    <property type="match status" value="1"/>
</dbReference>
<comment type="function">
    <text evidence="1 14">Component of the general transcription and DNA repair factor IIH (TFIIH) core complex, which is involved in general and transcription-coupled nucleotide excision repair (NER) of damaged DNA and, when complexed to TFIIK, in RNA transcription by RNA polymerase II. In NER, TFIIH acts by opening DNA around the lesion to allow the excision of the damaged oligonucleotide and its replacement by a new DNA fragment. In transcription, TFIIH has an essential role in transcription initiation. When the pre-initiation complex (PIC) has been established, TFIIH is required for promoter opening and promoter escape. Phosphorylation of the C-terminal tail (CTD) of the largest subunit of RNA polymerase II by the kinase module TFIIK controls the initiation of transcription.</text>
</comment>
<evidence type="ECO:0000256" key="1">
    <source>
        <dbReference type="ARBA" id="ARBA00002817"/>
    </source>
</evidence>
<evidence type="ECO:0000256" key="9">
    <source>
        <dbReference type="ARBA" id="ARBA00023015"/>
    </source>
</evidence>
<evidence type="ECO:0000256" key="8">
    <source>
        <dbReference type="ARBA" id="ARBA00022833"/>
    </source>
</evidence>
<evidence type="ECO:0000313" key="16">
    <source>
        <dbReference type="EMBL" id="CDP36907.1"/>
    </source>
</evidence>
<comment type="subcellular location">
    <subcellularLocation>
        <location evidence="2 14">Nucleus</location>
    </subcellularLocation>
</comment>
<keyword evidence="8 14" id="KW-0862">Zinc</keyword>
<feature type="region of interest" description="Disordered" evidence="15">
    <location>
        <begin position="301"/>
        <end position="347"/>
    </location>
</feature>
<reference evidence="16" key="1">
    <citation type="submission" date="2014-02" db="EMBL/GenBank/DDBJ databases">
        <authorList>
            <person name="Genoscope - CEA"/>
        </authorList>
    </citation>
    <scope>NUCLEOTIDE SEQUENCE</scope>
    <source>
        <strain evidence="16">LS3</strain>
    </source>
</reference>
<keyword evidence="10 14" id="KW-0804">Transcription</keyword>
<dbReference type="AlphaFoldDB" id="A0A060TDD0"/>
<sequence length="347" mass="37198">MNAVDDTSQTLGEYVVPDEHPSLLTVIIDTHPAGWDSLKDTITFQEAIRALLVFINGHIALNNSNKVSVIAAHPSGARFLYPVPQEKIKSSTESGDRIQNGHTMYRQFRQIDGVVLDELYELLNDPNADASQSSAVSGALSLALTHINRVTDVESMSARIFLLSVTGNLASQYIGAMNCVFAAQKKHVPIDVCKLNGDTVFLQQACDSTQGTYMKISNPKGLIQYLMSAFSVDPSLRGHVNLATEKDVDFRAVCFLTDNVVDIGFVCSVCLCIMSRIPPKGECPMCGTQYDPSLIADLSKKPVVKKKAKKKKKLDGSTPGPGSTPGTPTMSNGSPAPTSGTPGAPAP</sequence>
<dbReference type="EMBL" id="HG937692">
    <property type="protein sequence ID" value="CDP36907.1"/>
    <property type="molecule type" value="Genomic_DNA"/>
</dbReference>
<dbReference type="GO" id="GO:0006289">
    <property type="term" value="P:nucleotide-excision repair"/>
    <property type="evidence" value="ECO:0007669"/>
    <property type="project" value="UniProtKB-UniRule"/>
</dbReference>
<dbReference type="GO" id="GO:0008270">
    <property type="term" value="F:zinc ion binding"/>
    <property type="evidence" value="ECO:0007669"/>
    <property type="project" value="UniProtKB-KW"/>
</dbReference>
<dbReference type="PhylomeDB" id="A0A060TDD0"/>
<evidence type="ECO:0000256" key="14">
    <source>
        <dbReference type="RuleBase" id="RU368090"/>
    </source>
</evidence>
<evidence type="ECO:0000256" key="6">
    <source>
        <dbReference type="ARBA" id="ARBA00022763"/>
    </source>
</evidence>